<evidence type="ECO:0000313" key="3">
    <source>
        <dbReference type="Proteomes" id="UP000467327"/>
    </source>
</evidence>
<feature type="signal peptide" evidence="1">
    <location>
        <begin position="1"/>
        <end position="27"/>
    </location>
</feature>
<sequence length="161" mass="17077">MKLTGIALGSVLATCMMGVGLAGPAVATDDITQNAVGTYDVLLGNQTTSTIFWTAEPCDNGADQCIKVSEFSSSDTARKKPHWTENAYWTVGSWVLAPVDVTRTCKDKTSYHLTLSNSWDAATNTGYRSYFEPGACDGGKPHNVVSQLTLSKVGPPLAPDA</sequence>
<organism evidence="2 3">
    <name type="scientific">Mycolicibacterium aichiense</name>
    <dbReference type="NCBI Taxonomy" id="1799"/>
    <lineage>
        <taxon>Bacteria</taxon>
        <taxon>Bacillati</taxon>
        <taxon>Actinomycetota</taxon>
        <taxon>Actinomycetes</taxon>
        <taxon>Mycobacteriales</taxon>
        <taxon>Mycobacteriaceae</taxon>
        <taxon>Mycolicibacterium</taxon>
    </lineage>
</organism>
<dbReference type="KEGG" id="maic:MAIC_46670"/>
<evidence type="ECO:0000256" key="1">
    <source>
        <dbReference type="SAM" id="SignalP"/>
    </source>
</evidence>
<feature type="chain" id="PRO_5042192406" description="Secreted protein" evidence="1">
    <location>
        <begin position="28"/>
        <end position="161"/>
    </location>
</feature>
<evidence type="ECO:0000313" key="2">
    <source>
        <dbReference type="EMBL" id="BBX09864.1"/>
    </source>
</evidence>
<accession>A0AAD1HRY1</accession>
<dbReference type="EMBL" id="AP022561">
    <property type="protein sequence ID" value="BBX09864.1"/>
    <property type="molecule type" value="Genomic_DNA"/>
</dbReference>
<evidence type="ECO:0008006" key="4">
    <source>
        <dbReference type="Google" id="ProtNLM"/>
    </source>
</evidence>
<dbReference type="Proteomes" id="UP000467327">
    <property type="component" value="Chromosome"/>
</dbReference>
<keyword evidence="3" id="KW-1185">Reference proteome</keyword>
<gene>
    <name evidence="2" type="ORF">MAIC_46670</name>
</gene>
<proteinExistence type="predicted"/>
<protein>
    <recommendedName>
        <fullName evidence="4">Secreted protein</fullName>
    </recommendedName>
</protein>
<dbReference type="AlphaFoldDB" id="A0AAD1HRY1"/>
<name>A0AAD1HRY1_9MYCO</name>
<keyword evidence="1" id="KW-0732">Signal</keyword>
<reference evidence="2 3" key="1">
    <citation type="journal article" date="2019" name="Emerg. Microbes Infect.">
        <title>Comprehensive subspecies identification of 175 nontuberculous mycobacteria species based on 7547 genomic profiles.</title>
        <authorList>
            <person name="Matsumoto Y."/>
            <person name="Kinjo T."/>
            <person name="Motooka D."/>
            <person name="Nabeya D."/>
            <person name="Jung N."/>
            <person name="Uechi K."/>
            <person name="Horii T."/>
            <person name="Iida T."/>
            <person name="Fujita J."/>
            <person name="Nakamura S."/>
        </authorList>
    </citation>
    <scope>NUCLEOTIDE SEQUENCE [LARGE SCALE GENOMIC DNA]</scope>
    <source>
        <strain evidence="2 3">JCM 6376</strain>
    </source>
</reference>